<dbReference type="EMBL" id="CCXW01000001">
    <property type="protein sequence ID" value="CEG31685.1"/>
    <property type="molecule type" value="Genomic_DNA"/>
</dbReference>
<sequence length="51" mass="5874">MKKELIRNKMFKVGKLTATVRSNEPSDEADEDFNSWINKKAYEKASEPVQA</sequence>
<proteinExistence type="predicted"/>
<gene>
    <name evidence="1" type="ORF">BN1180_01838</name>
</gene>
<dbReference type="RefSeq" id="WP_153246131.1">
    <property type="nucleotide sequence ID" value="NZ_CCXW01000001.1"/>
</dbReference>
<dbReference type="Proteomes" id="UP000182110">
    <property type="component" value="Unassembled WGS sequence"/>
</dbReference>
<keyword evidence="2" id="KW-1185">Reference proteome</keyword>
<dbReference type="AlphaFoldDB" id="A0AAN2PHM1"/>
<organism evidence="1 2">
    <name type="scientific">Peribacillus simplex</name>
    <dbReference type="NCBI Taxonomy" id="1478"/>
    <lineage>
        <taxon>Bacteria</taxon>
        <taxon>Bacillati</taxon>
        <taxon>Bacillota</taxon>
        <taxon>Bacilli</taxon>
        <taxon>Bacillales</taxon>
        <taxon>Bacillaceae</taxon>
        <taxon>Peribacillus</taxon>
    </lineage>
</organism>
<name>A0AAN2PHM1_9BACI</name>
<protein>
    <submittedName>
        <fullName evidence="1">Uncharacterized protein</fullName>
    </submittedName>
</protein>
<comment type="caution">
    <text evidence="1">The sequence shown here is derived from an EMBL/GenBank/DDBJ whole genome shotgun (WGS) entry which is preliminary data.</text>
</comment>
<reference evidence="1 2" key="1">
    <citation type="journal article" date="2014" name="Genome Announc.">
        <title>Genome Sequence of Bacillus simplex Strain P558, Isolated from a Human Fecal Sample.</title>
        <authorList>
            <person name="Croce O."/>
            <person name="Hugon P."/>
            <person name="Lagier J.C."/>
            <person name="Bibi F."/>
            <person name="Robert C."/>
            <person name="Azhar E.I."/>
            <person name="Raoult D."/>
            <person name="Fournier P.E."/>
        </authorList>
    </citation>
    <scope>NUCLEOTIDE SEQUENCE [LARGE SCALE GENOMIC DNA]</scope>
    <source>
        <strain evidence="1 2">P558</strain>
    </source>
</reference>
<evidence type="ECO:0000313" key="1">
    <source>
        <dbReference type="EMBL" id="CEG31685.1"/>
    </source>
</evidence>
<evidence type="ECO:0000313" key="2">
    <source>
        <dbReference type="Proteomes" id="UP000182110"/>
    </source>
</evidence>
<accession>A0AAN2PHM1</accession>